<dbReference type="EMBL" id="PYDT01000004">
    <property type="protein sequence ID" value="THU63013.1"/>
    <property type="molecule type" value="Genomic_DNA"/>
</dbReference>
<evidence type="ECO:0000313" key="2">
    <source>
        <dbReference type="Proteomes" id="UP000317650"/>
    </source>
</evidence>
<dbReference type="AlphaFoldDB" id="A0A4S8JLE7"/>
<keyword evidence="2" id="KW-1185">Reference proteome</keyword>
<name>A0A4S8JLE7_MUSBA</name>
<proteinExistence type="predicted"/>
<comment type="caution">
    <text evidence="1">The sequence shown here is derived from an EMBL/GenBank/DDBJ whole genome shotgun (WGS) entry which is preliminary data.</text>
</comment>
<organism evidence="1 2">
    <name type="scientific">Musa balbisiana</name>
    <name type="common">Banana</name>
    <dbReference type="NCBI Taxonomy" id="52838"/>
    <lineage>
        <taxon>Eukaryota</taxon>
        <taxon>Viridiplantae</taxon>
        <taxon>Streptophyta</taxon>
        <taxon>Embryophyta</taxon>
        <taxon>Tracheophyta</taxon>
        <taxon>Spermatophyta</taxon>
        <taxon>Magnoliopsida</taxon>
        <taxon>Liliopsida</taxon>
        <taxon>Zingiberales</taxon>
        <taxon>Musaceae</taxon>
        <taxon>Musa</taxon>
    </lineage>
</organism>
<sequence>MKALPDRTTPDVLLEVLRLTWELGLRGSHIKDQVSVWKVFPFPFRFSFTKRWFLFRAVNRPDLIRDVSSSTYGRRVREQRTARLALGSVSVKQASVLFSAANGGRNPNRSDTANHGWRSYASELGLVSTNLWIKFDLSLYLLSLL</sequence>
<reference evidence="1 2" key="1">
    <citation type="journal article" date="2019" name="Nat. Plants">
        <title>Genome sequencing of Musa balbisiana reveals subgenome evolution and function divergence in polyploid bananas.</title>
        <authorList>
            <person name="Yao X."/>
        </authorList>
    </citation>
    <scope>NUCLEOTIDE SEQUENCE [LARGE SCALE GENOMIC DNA]</scope>
    <source>
        <strain evidence="2">cv. DH-PKW</strain>
        <tissue evidence="1">Leaves</tissue>
    </source>
</reference>
<gene>
    <name evidence="1" type="ORF">C4D60_Mb01t11240</name>
</gene>
<accession>A0A4S8JLE7</accession>
<protein>
    <submittedName>
        <fullName evidence="1">Uncharacterized protein</fullName>
    </submittedName>
</protein>
<dbReference type="Proteomes" id="UP000317650">
    <property type="component" value="Chromosome 1"/>
</dbReference>
<evidence type="ECO:0000313" key="1">
    <source>
        <dbReference type="EMBL" id="THU63013.1"/>
    </source>
</evidence>